<reference evidence="1" key="2">
    <citation type="submission" date="2015-02" db="UniProtKB">
        <authorList>
            <consortium name="EnsemblMetazoa"/>
        </authorList>
    </citation>
    <scope>IDENTIFICATION</scope>
</reference>
<name>T1JCN1_STRMM</name>
<organism evidence="1 2">
    <name type="scientific">Strigamia maritima</name>
    <name type="common">European centipede</name>
    <name type="synonym">Geophilus maritimus</name>
    <dbReference type="NCBI Taxonomy" id="126957"/>
    <lineage>
        <taxon>Eukaryota</taxon>
        <taxon>Metazoa</taxon>
        <taxon>Ecdysozoa</taxon>
        <taxon>Arthropoda</taxon>
        <taxon>Myriapoda</taxon>
        <taxon>Chilopoda</taxon>
        <taxon>Pleurostigmophora</taxon>
        <taxon>Geophilomorpha</taxon>
        <taxon>Linotaeniidae</taxon>
        <taxon>Strigamia</taxon>
    </lineage>
</organism>
<dbReference type="Proteomes" id="UP000014500">
    <property type="component" value="Unassembled WGS sequence"/>
</dbReference>
<proteinExistence type="predicted"/>
<keyword evidence="2" id="KW-1185">Reference proteome</keyword>
<sequence>MAANIQTYSEFSKIDVKRFYETVQRGDILRIPCRYGEINVKTNEPYRLTNHFGVFIDEPGLHSTTQRGVIHLKVTPNRVERSFLAKVHELARQDKSLLDILAEVSQYEINLFAINSAEELFSAIYRSDLIEIDNDLDAFWDTKTHGTKNCVFQNKLPVGHYKTCQEWMNVVKGVDKDKDNGTEKTGKKTNKTIVKIKN</sequence>
<protein>
    <submittedName>
        <fullName evidence="1">Uncharacterized protein</fullName>
    </submittedName>
</protein>
<evidence type="ECO:0000313" key="1">
    <source>
        <dbReference type="EnsemblMetazoa" id="SMAR011549-PA"/>
    </source>
</evidence>
<accession>T1JCN1</accession>
<dbReference type="AlphaFoldDB" id="T1JCN1"/>
<evidence type="ECO:0000313" key="2">
    <source>
        <dbReference type="Proteomes" id="UP000014500"/>
    </source>
</evidence>
<dbReference type="EnsemblMetazoa" id="SMAR011549-RA">
    <property type="protein sequence ID" value="SMAR011549-PA"/>
    <property type="gene ID" value="SMAR011549"/>
</dbReference>
<reference evidence="2" key="1">
    <citation type="submission" date="2011-05" db="EMBL/GenBank/DDBJ databases">
        <authorList>
            <person name="Richards S.R."/>
            <person name="Qu J."/>
            <person name="Jiang H."/>
            <person name="Jhangiani S.N."/>
            <person name="Agravi P."/>
            <person name="Goodspeed R."/>
            <person name="Gross S."/>
            <person name="Mandapat C."/>
            <person name="Jackson L."/>
            <person name="Mathew T."/>
            <person name="Pu L."/>
            <person name="Thornton R."/>
            <person name="Saada N."/>
            <person name="Wilczek-Boney K.B."/>
            <person name="Lee S."/>
            <person name="Kovar C."/>
            <person name="Wu Y."/>
            <person name="Scherer S.E."/>
            <person name="Worley K.C."/>
            <person name="Muzny D.M."/>
            <person name="Gibbs R."/>
        </authorList>
    </citation>
    <scope>NUCLEOTIDE SEQUENCE</scope>
    <source>
        <strain evidence="2">Brora</strain>
    </source>
</reference>
<dbReference type="HOGENOM" id="CLU_1514341_0_0_1"/>
<dbReference type="EMBL" id="JH432073">
    <property type="status" value="NOT_ANNOTATED_CDS"/>
    <property type="molecule type" value="Genomic_DNA"/>
</dbReference>